<dbReference type="AlphaFoldDB" id="A0AAN8IIM5"/>
<feature type="compositionally biased region" description="Polar residues" evidence="1">
    <location>
        <begin position="61"/>
        <end position="72"/>
    </location>
</feature>
<evidence type="ECO:0000256" key="1">
    <source>
        <dbReference type="SAM" id="MobiDB-lite"/>
    </source>
</evidence>
<evidence type="ECO:0000313" key="3">
    <source>
        <dbReference type="Proteomes" id="UP001331761"/>
    </source>
</evidence>
<protein>
    <submittedName>
        <fullName evidence="2">Uncharacterized protein</fullName>
    </submittedName>
</protein>
<name>A0AAN8IIM5_TRICO</name>
<dbReference type="Proteomes" id="UP001331761">
    <property type="component" value="Unassembled WGS sequence"/>
</dbReference>
<organism evidence="2 3">
    <name type="scientific">Trichostrongylus colubriformis</name>
    <name type="common">Black scour worm</name>
    <dbReference type="NCBI Taxonomy" id="6319"/>
    <lineage>
        <taxon>Eukaryota</taxon>
        <taxon>Metazoa</taxon>
        <taxon>Ecdysozoa</taxon>
        <taxon>Nematoda</taxon>
        <taxon>Chromadorea</taxon>
        <taxon>Rhabditida</taxon>
        <taxon>Rhabditina</taxon>
        <taxon>Rhabditomorpha</taxon>
        <taxon>Strongyloidea</taxon>
        <taxon>Trichostrongylidae</taxon>
        <taxon>Trichostrongylus</taxon>
    </lineage>
</organism>
<comment type="caution">
    <text evidence="2">The sequence shown here is derived from an EMBL/GenBank/DDBJ whole genome shotgun (WGS) entry which is preliminary data.</text>
</comment>
<feature type="compositionally biased region" description="Basic and acidic residues" evidence="1">
    <location>
        <begin position="127"/>
        <end position="146"/>
    </location>
</feature>
<feature type="compositionally biased region" description="Acidic residues" evidence="1">
    <location>
        <begin position="45"/>
        <end position="54"/>
    </location>
</feature>
<reference evidence="2 3" key="1">
    <citation type="submission" date="2019-10" db="EMBL/GenBank/DDBJ databases">
        <title>Assembly and Annotation for the nematode Trichostrongylus colubriformis.</title>
        <authorList>
            <person name="Martin J."/>
        </authorList>
    </citation>
    <scope>NUCLEOTIDE SEQUENCE [LARGE SCALE GENOMIC DNA]</scope>
    <source>
        <strain evidence="2">G859</strain>
        <tissue evidence="2">Whole worm</tissue>
    </source>
</reference>
<sequence>MIPATSESFSWSGAANYTYTAVMLNATIFVQETKNIRLDHVSMERDEEEEEEPPAEVVSKTPETSKGITEPTSRSKEASARDDFKESSAEKNSSEKPGGPEPKEEEDNEADEATLPKEYPNFNIGKKLGEQEKQDSKEDSKEKQAP</sequence>
<accession>A0AAN8IIM5</accession>
<feature type="compositionally biased region" description="Acidic residues" evidence="1">
    <location>
        <begin position="103"/>
        <end position="112"/>
    </location>
</feature>
<dbReference type="EMBL" id="WIXE01017396">
    <property type="protein sequence ID" value="KAK5971778.1"/>
    <property type="molecule type" value="Genomic_DNA"/>
</dbReference>
<feature type="region of interest" description="Disordered" evidence="1">
    <location>
        <begin position="40"/>
        <end position="146"/>
    </location>
</feature>
<proteinExistence type="predicted"/>
<gene>
    <name evidence="2" type="ORF">GCK32_022309</name>
</gene>
<keyword evidence="3" id="KW-1185">Reference proteome</keyword>
<evidence type="ECO:0000313" key="2">
    <source>
        <dbReference type="EMBL" id="KAK5971778.1"/>
    </source>
</evidence>
<feature type="compositionally biased region" description="Basic and acidic residues" evidence="1">
    <location>
        <begin position="73"/>
        <end position="94"/>
    </location>
</feature>